<dbReference type="PANTHER" id="PTHR34396:SF27">
    <property type="entry name" value="OS08G0208700 PROTEIN"/>
    <property type="match status" value="1"/>
</dbReference>
<keyword evidence="3" id="KW-0862">Zinc</keyword>
<dbReference type="InterPro" id="IPR036236">
    <property type="entry name" value="Znf_C2H2_sf"/>
</dbReference>
<evidence type="ECO:0000313" key="8">
    <source>
        <dbReference type="Proteomes" id="UP001497516"/>
    </source>
</evidence>
<evidence type="ECO:0000259" key="6">
    <source>
        <dbReference type="PROSITE" id="PS50808"/>
    </source>
</evidence>
<dbReference type="SUPFAM" id="SSF140996">
    <property type="entry name" value="Hermes dimerisation domain"/>
    <property type="match status" value="1"/>
</dbReference>
<evidence type="ECO:0000313" key="7">
    <source>
        <dbReference type="EMBL" id="CAL1406393.1"/>
    </source>
</evidence>
<sequence length="213" mass="24162">MDEATSNNPMASSTGTPSERVLPTNVSESEEGAFGTSDVWSHFTRMNWSDKPNRLAECKYCRKQLKCASTSGTSSLRRHLQRCRVYPYSDVNLKSNRTPSVQATGVQGTSNASPSFVAPTYDPTVSRMKLARMIIIDELAFRHVEREGFRDFVYSLRPEFHIPSRITVAKESLESTLPIDMEEKFEEIEELEQELKEFCLDDSTIMSDLVDDD</sequence>
<dbReference type="GO" id="GO:0006357">
    <property type="term" value="P:regulation of transcription by RNA polymerase II"/>
    <property type="evidence" value="ECO:0007669"/>
    <property type="project" value="TreeGrafter"/>
</dbReference>
<feature type="domain" description="BED-type" evidence="6">
    <location>
        <begin position="34"/>
        <end position="90"/>
    </location>
</feature>
<dbReference type="PANTHER" id="PTHR34396">
    <property type="entry name" value="OS03G0264950 PROTEIN-RELATED"/>
    <property type="match status" value="1"/>
</dbReference>
<gene>
    <name evidence="7" type="ORF">LTRI10_LOCUS46122</name>
</gene>
<keyword evidence="2 4" id="KW-0863">Zinc-finger</keyword>
<dbReference type="PROSITE" id="PS50808">
    <property type="entry name" value="ZF_BED"/>
    <property type="match status" value="1"/>
</dbReference>
<accession>A0AAV2G971</accession>
<dbReference type="AlphaFoldDB" id="A0AAV2G971"/>
<dbReference type="GO" id="GO:0005634">
    <property type="term" value="C:nucleus"/>
    <property type="evidence" value="ECO:0007669"/>
    <property type="project" value="TreeGrafter"/>
</dbReference>
<evidence type="ECO:0000256" key="3">
    <source>
        <dbReference type="ARBA" id="ARBA00022833"/>
    </source>
</evidence>
<evidence type="ECO:0000256" key="1">
    <source>
        <dbReference type="ARBA" id="ARBA00022723"/>
    </source>
</evidence>
<dbReference type="InterPro" id="IPR053031">
    <property type="entry name" value="Cuticle_assoc_protein"/>
</dbReference>
<reference evidence="7 8" key="1">
    <citation type="submission" date="2024-04" db="EMBL/GenBank/DDBJ databases">
        <authorList>
            <person name="Fracassetti M."/>
        </authorList>
    </citation>
    <scope>NUCLEOTIDE SEQUENCE [LARGE SCALE GENOMIC DNA]</scope>
</reference>
<evidence type="ECO:0000256" key="5">
    <source>
        <dbReference type="SAM" id="MobiDB-lite"/>
    </source>
</evidence>
<evidence type="ECO:0000256" key="2">
    <source>
        <dbReference type="ARBA" id="ARBA00022771"/>
    </source>
</evidence>
<keyword evidence="1" id="KW-0479">Metal-binding</keyword>
<dbReference type="InterPro" id="IPR003656">
    <property type="entry name" value="Znf_BED"/>
</dbReference>
<dbReference type="Pfam" id="PF02892">
    <property type="entry name" value="zf-BED"/>
    <property type="match status" value="1"/>
</dbReference>
<dbReference type="GO" id="GO:0008270">
    <property type="term" value="F:zinc ion binding"/>
    <property type="evidence" value="ECO:0007669"/>
    <property type="project" value="UniProtKB-KW"/>
</dbReference>
<name>A0AAV2G971_9ROSI</name>
<organism evidence="7 8">
    <name type="scientific">Linum trigynum</name>
    <dbReference type="NCBI Taxonomy" id="586398"/>
    <lineage>
        <taxon>Eukaryota</taxon>
        <taxon>Viridiplantae</taxon>
        <taxon>Streptophyta</taxon>
        <taxon>Embryophyta</taxon>
        <taxon>Tracheophyta</taxon>
        <taxon>Spermatophyta</taxon>
        <taxon>Magnoliopsida</taxon>
        <taxon>eudicotyledons</taxon>
        <taxon>Gunneridae</taxon>
        <taxon>Pentapetalae</taxon>
        <taxon>rosids</taxon>
        <taxon>fabids</taxon>
        <taxon>Malpighiales</taxon>
        <taxon>Linaceae</taxon>
        <taxon>Linum</taxon>
    </lineage>
</organism>
<evidence type="ECO:0000256" key="4">
    <source>
        <dbReference type="PROSITE-ProRule" id="PRU00027"/>
    </source>
</evidence>
<dbReference type="GO" id="GO:1990837">
    <property type="term" value="F:sequence-specific double-stranded DNA binding"/>
    <property type="evidence" value="ECO:0007669"/>
    <property type="project" value="TreeGrafter"/>
</dbReference>
<dbReference type="EMBL" id="OZ034821">
    <property type="protein sequence ID" value="CAL1406393.1"/>
    <property type="molecule type" value="Genomic_DNA"/>
</dbReference>
<feature type="region of interest" description="Disordered" evidence="5">
    <location>
        <begin position="1"/>
        <end position="33"/>
    </location>
</feature>
<feature type="compositionally biased region" description="Polar residues" evidence="5">
    <location>
        <begin position="1"/>
        <end position="17"/>
    </location>
</feature>
<dbReference type="SUPFAM" id="SSF57667">
    <property type="entry name" value="beta-beta-alpha zinc fingers"/>
    <property type="match status" value="1"/>
</dbReference>
<dbReference type="Proteomes" id="UP001497516">
    <property type="component" value="Chromosome 8"/>
</dbReference>
<protein>
    <recommendedName>
        <fullName evidence="6">BED-type domain-containing protein</fullName>
    </recommendedName>
</protein>
<keyword evidence="8" id="KW-1185">Reference proteome</keyword>
<dbReference type="SMART" id="SM00614">
    <property type="entry name" value="ZnF_BED"/>
    <property type="match status" value="1"/>
</dbReference>
<proteinExistence type="predicted"/>